<feature type="region of interest" description="Disordered" evidence="2">
    <location>
        <begin position="163"/>
        <end position="182"/>
    </location>
</feature>
<dbReference type="InterPro" id="IPR027417">
    <property type="entry name" value="P-loop_NTPase"/>
</dbReference>
<dbReference type="GO" id="GO:0016887">
    <property type="term" value="F:ATP hydrolysis activity"/>
    <property type="evidence" value="ECO:0007669"/>
    <property type="project" value="InterPro"/>
</dbReference>
<evidence type="ECO:0000259" key="3">
    <source>
        <dbReference type="PROSITE" id="PS00662"/>
    </source>
</evidence>
<sequence>MARFDAFIDKLYKESGVAIMLETGSGITLRTASGNVPMVKAGLNTQQIIGALSEIVPADLRANFPPEGVSSFPYAAPSGAVQVKVQNVAGHLKVALVPYKAPPPVVNTVAAAPSAHAALDLPPASDDDKLELASPADMMDLAARGSGGAFTAPAPAAASKAPAAAKAPAAPTPAPAPAAPEPAAPIQVLPVNEGPDPDAHKTLLGLLNRMLDKKASDLHMSSQVVPMLRVDGDMVPQEDYRPLTHERLKAMLWSIAPEKNKKQWEEMRDTDFAYETERARFRVNVFEDRKGIGSVMRQIPTKIMTAEDMGLSKHILDLCFLSKGLVLVTGPTGSGKSTTLAAMIDYINRNREDHIITIEDPIEFVHPNKKCLVNQREVHVHTQGFKNALRAALREDPDIVLVGEMRDLETIAIAIETAETGHLVFGTLHTNTAPSTVDRIIDQFPADRQEQIRMMLSESLKGVISQMLIKKIGGGRVPAQEVLLCTSSVANLIREGKTFQIPSIMQTSRGIGMSTLNDALLDLVKRKLCEPNDAYIKAVAKAEFKQMLERNGYKIDLPTA</sequence>
<dbReference type="NCBIfam" id="TIGR01420">
    <property type="entry name" value="pilT_fam"/>
    <property type="match status" value="1"/>
</dbReference>
<accession>A0A250IQP4</accession>
<name>A0A250IQP4_9BACT</name>
<dbReference type="PROSITE" id="PS00662">
    <property type="entry name" value="T2SP_E"/>
    <property type="match status" value="1"/>
</dbReference>
<keyword evidence="5" id="KW-1185">Reference proteome</keyword>
<protein>
    <submittedName>
        <fullName evidence="4">Twitching motility protein PilT</fullName>
    </submittedName>
</protein>
<feature type="domain" description="Bacterial type II secretion system protein E" evidence="3">
    <location>
        <begin position="393"/>
        <end position="407"/>
    </location>
</feature>
<evidence type="ECO:0000256" key="1">
    <source>
        <dbReference type="ARBA" id="ARBA00006611"/>
    </source>
</evidence>
<evidence type="ECO:0000313" key="5">
    <source>
        <dbReference type="Proteomes" id="UP000217289"/>
    </source>
</evidence>
<comment type="similarity">
    <text evidence="1">Belongs to the GSP E family.</text>
</comment>
<dbReference type="InterPro" id="IPR006321">
    <property type="entry name" value="PilT/PilU"/>
</dbReference>
<proteinExistence type="inferred from homology"/>
<dbReference type="InterPro" id="IPR001482">
    <property type="entry name" value="T2SS/T4SS_dom"/>
</dbReference>
<dbReference type="InterPro" id="IPR003593">
    <property type="entry name" value="AAA+_ATPase"/>
</dbReference>
<dbReference type="PANTHER" id="PTHR30486">
    <property type="entry name" value="TWITCHING MOTILITY PROTEIN PILT"/>
    <property type="match status" value="1"/>
</dbReference>
<dbReference type="CDD" id="cd01131">
    <property type="entry name" value="PilT"/>
    <property type="match status" value="1"/>
</dbReference>
<dbReference type="GO" id="GO:0005524">
    <property type="term" value="F:ATP binding"/>
    <property type="evidence" value="ECO:0007669"/>
    <property type="project" value="InterPro"/>
</dbReference>
<feature type="compositionally biased region" description="Pro residues" evidence="2">
    <location>
        <begin position="170"/>
        <end position="182"/>
    </location>
</feature>
<evidence type="ECO:0000256" key="2">
    <source>
        <dbReference type="SAM" id="MobiDB-lite"/>
    </source>
</evidence>
<dbReference type="OrthoDB" id="9805147at2"/>
<dbReference type="SUPFAM" id="SSF52540">
    <property type="entry name" value="P-loop containing nucleoside triphosphate hydrolases"/>
    <property type="match status" value="1"/>
</dbReference>
<dbReference type="RefSeq" id="WP_095981521.1">
    <property type="nucleotide sequence ID" value="NZ_CP022163.1"/>
</dbReference>
<dbReference type="SMART" id="SM00382">
    <property type="entry name" value="AAA"/>
    <property type="match status" value="1"/>
</dbReference>
<dbReference type="EMBL" id="CP022163">
    <property type="protein sequence ID" value="ATB33497.1"/>
    <property type="molecule type" value="Genomic_DNA"/>
</dbReference>
<organism evidence="4 5">
    <name type="scientific">Melittangium boletus DSM 14713</name>
    <dbReference type="NCBI Taxonomy" id="1294270"/>
    <lineage>
        <taxon>Bacteria</taxon>
        <taxon>Pseudomonadati</taxon>
        <taxon>Myxococcota</taxon>
        <taxon>Myxococcia</taxon>
        <taxon>Myxococcales</taxon>
        <taxon>Cystobacterineae</taxon>
        <taxon>Archangiaceae</taxon>
        <taxon>Melittangium</taxon>
    </lineage>
</organism>
<evidence type="ECO:0000313" key="4">
    <source>
        <dbReference type="EMBL" id="ATB33497.1"/>
    </source>
</evidence>
<gene>
    <name evidence="4" type="ORF">MEBOL_006995</name>
</gene>
<dbReference type="Proteomes" id="UP000217289">
    <property type="component" value="Chromosome"/>
</dbReference>
<dbReference type="Pfam" id="PF00437">
    <property type="entry name" value="T2SSE"/>
    <property type="match status" value="1"/>
</dbReference>
<reference evidence="4 5" key="1">
    <citation type="submission" date="2017-06" db="EMBL/GenBank/DDBJ databases">
        <authorList>
            <person name="Kim H.J."/>
            <person name="Triplett B.A."/>
        </authorList>
    </citation>
    <scope>NUCLEOTIDE SEQUENCE [LARGE SCALE GENOMIC DNA]</scope>
    <source>
        <strain evidence="4 5">DSM 14713</strain>
    </source>
</reference>
<dbReference type="Gene3D" id="3.40.50.300">
    <property type="entry name" value="P-loop containing nucleotide triphosphate hydrolases"/>
    <property type="match status" value="1"/>
</dbReference>
<dbReference type="AlphaFoldDB" id="A0A250IQP4"/>
<dbReference type="KEGG" id="mbd:MEBOL_006995"/>
<dbReference type="Gene3D" id="3.30.450.90">
    <property type="match status" value="1"/>
</dbReference>
<dbReference type="InterPro" id="IPR050921">
    <property type="entry name" value="T4SS_GSP_E_ATPase"/>
</dbReference>
<dbReference type="PANTHER" id="PTHR30486:SF6">
    <property type="entry name" value="TYPE IV PILUS RETRACTATION ATPASE PILT"/>
    <property type="match status" value="1"/>
</dbReference>